<feature type="non-terminal residue" evidence="5">
    <location>
        <position position="744"/>
    </location>
</feature>
<keyword evidence="3" id="KW-0472">Membrane</keyword>
<dbReference type="AlphaFoldDB" id="A0A2M8KIH8"/>
<dbReference type="Pfam" id="PF07724">
    <property type="entry name" value="AAA_2"/>
    <property type="match status" value="1"/>
</dbReference>
<name>A0A2M8KIH8_9BACT</name>
<feature type="transmembrane region" description="Helical" evidence="3">
    <location>
        <begin position="128"/>
        <end position="146"/>
    </location>
</feature>
<dbReference type="GO" id="GO:0034605">
    <property type="term" value="P:cellular response to heat"/>
    <property type="evidence" value="ECO:0007669"/>
    <property type="project" value="TreeGrafter"/>
</dbReference>
<dbReference type="GO" id="GO:0005737">
    <property type="term" value="C:cytoplasm"/>
    <property type="evidence" value="ECO:0007669"/>
    <property type="project" value="TreeGrafter"/>
</dbReference>
<keyword evidence="2" id="KW-0067">ATP-binding</keyword>
<evidence type="ECO:0000256" key="2">
    <source>
        <dbReference type="ARBA" id="ARBA00022840"/>
    </source>
</evidence>
<feature type="transmembrane region" description="Helical" evidence="3">
    <location>
        <begin position="99"/>
        <end position="121"/>
    </location>
</feature>
<feature type="domain" description="AAA+ ATPase" evidence="4">
    <location>
        <begin position="558"/>
        <end position="706"/>
    </location>
</feature>
<evidence type="ECO:0000313" key="6">
    <source>
        <dbReference type="Proteomes" id="UP000231086"/>
    </source>
</evidence>
<dbReference type="PRINTS" id="PR00300">
    <property type="entry name" value="CLPPROTEASEA"/>
</dbReference>
<dbReference type="GO" id="GO:0005524">
    <property type="term" value="F:ATP binding"/>
    <property type="evidence" value="ECO:0007669"/>
    <property type="project" value="UniProtKB-KW"/>
</dbReference>
<keyword evidence="1" id="KW-0547">Nucleotide-binding</keyword>
<sequence>MRYLIWHYTKGLVDFLRIWRNFFQFFWRWFLVPQLLRHLLSTWRHDITSYGEGFSPKRFAEALILNTASRLIGFCVRLILLAVAAVLELLIALLGLAFFLYWLGFVLLEPLFVLLGLYFILQGALAIGIFYLVWGILFLNLAYFAFGVSERPDYATMDFDQLLRQKWARRVWRRLGLKKTPRDFAELTALVKNLDLTQNDLGLLWRWEIFWQTQKEVKKYFWRRETLLCQPPLTRNLTYGFTYWLDKYSVDLTRLYRVAERTRILAHTQEVEKIENILASSGEANVLLLGDPGSGKSSTVMSFAKKIAQGMTFTNLAFKRVLDFHVDEALAGLPDKSAMEEQLNKLLAEAARAGNIILIIEDLDHYATKETGLGKIDLSAVLTAYLPYPTIQVVGTTSFSAYRQQLQQNQALMKYFERVEITEPNFDQVFFILCDFVFQLEQESKMIVSYQAIKRITQASQRYFQEIPLPQRALNLLKDVINRAQREGVEFIGTDLVDAVISAKAGIAVGAIKKDEQEKLVNLEKILHQRVINQQEAINEIASAMRRRRLEIGDTTRPIGSFLFLGPTGVGKTETAKALAQAYFGNEQRMIRLDMTEYKEVDALERLLGNATGSVVGQLTSAIREKPFSLLLLDEIEKANPDVVQIFMQVLEEGFLTDGLGRRVSFKESIIIATSNAGAEMIRELVKANSSLVQKKGQVLDFVQKEGIFKPELLNRFDSVVLYEPLSKENLLKVAGLMLAGLQK</sequence>
<dbReference type="Gene3D" id="3.40.50.300">
    <property type="entry name" value="P-loop containing nucleotide triphosphate hydrolases"/>
    <property type="match status" value="2"/>
</dbReference>
<feature type="transmembrane region" description="Helical" evidence="3">
    <location>
        <begin position="71"/>
        <end position="93"/>
    </location>
</feature>
<reference evidence="6" key="1">
    <citation type="submission" date="2017-09" db="EMBL/GenBank/DDBJ databases">
        <title>Depth-based differentiation of microbial function through sediment-hosted aquifers and enrichment of novel symbionts in the deep terrestrial subsurface.</title>
        <authorList>
            <person name="Probst A.J."/>
            <person name="Ladd B."/>
            <person name="Jarett J.K."/>
            <person name="Geller-Mcgrath D.E."/>
            <person name="Sieber C.M.K."/>
            <person name="Emerson J.B."/>
            <person name="Anantharaman K."/>
            <person name="Thomas B.C."/>
            <person name="Malmstrom R."/>
            <person name="Stieglmeier M."/>
            <person name="Klingl A."/>
            <person name="Woyke T."/>
            <person name="Ryan C.M."/>
            <person name="Banfield J.F."/>
        </authorList>
    </citation>
    <scope>NUCLEOTIDE SEQUENCE [LARGE SCALE GENOMIC DNA]</scope>
</reference>
<dbReference type="InterPro" id="IPR050130">
    <property type="entry name" value="ClpA_ClpB"/>
</dbReference>
<organism evidence="5 6">
    <name type="scientific">Candidatus Portnoybacteria bacterium CG10_big_fil_rev_8_21_14_0_10_44_7</name>
    <dbReference type="NCBI Taxonomy" id="1974816"/>
    <lineage>
        <taxon>Bacteria</taxon>
        <taxon>Candidatus Portnoyibacteriota</taxon>
    </lineage>
</organism>
<protein>
    <recommendedName>
        <fullName evidence="4">AAA+ ATPase domain-containing protein</fullName>
    </recommendedName>
</protein>
<evidence type="ECO:0000256" key="3">
    <source>
        <dbReference type="SAM" id="Phobius"/>
    </source>
</evidence>
<dbReference type="PANTHER" id="PTHR11638">
    <property type="entry name" value="ATP-DEPENDENT CLP PROTEASE"/>
    <property type="match status" value="1"/>
</dbReference>
<dbReference type="SUPFAM" id="SSF52540">
    <property type="entry name" value="P-loop containing nucleoside triphosphate hydrolases"/>
    <property type="match status" value="2"/>
</dbReference>
<gene>
    <name evidence="5" type="ORF">COU85_02180</name>
</gene>
<keyword evidence="3" id="KW-0812">Transmembrane</keyword>
<dbReference type="PANTHER" id="PTHR11638:SF175">
    <property type="entry name" value="ATP-DEPENDENT CLP PROTEASE, ATP-BINDING SUBUNIT CLPC"/>
    <property type="match status" value="1"/>
</dbReference>
<accession>A0A2M8KIH8</accession>
<dbReference type="InterPro" id="IPR003593">
    <property type="entry name" value="AAA+_ATPase"/>
</dbReference>
<dbReference type="SMART" id="SM00382">
    <property type="entry name" value="AAA"/>
    <property type="match status" value="2"/>
</dbReference>
<feature type="domain" description="AAA+ ATPase" evidence="4">
    <location>
        <begin position="282"/>
        <end position="426"/>
    </location>
</feature>
<proteinExistence type="predicted"/>
<dbReference type="Proteomes" id="UP000231086">
    <property type="component" value="Unassembled WGS sequence"/>
</dbReference>
<keyword evidence="3" id="KW-1133">Transmembrane helix</keyword>
<dbReference type="InterPro" id="IPR001270">
    <property type="entry name" value="ClpA/B"/>
</dbReference>
<dbReference type="CDD" id="cd00009">
    <property type="entry name" value="AAA"/>
    <property type="match status" value="1"/>
</dbReference>
<dbReference type="InterPro" id="IPR027417">
    <property type="entry name" value="P-loop_NTPase"/>
</dbReference>
<dbReference type="EMBL" id="PFEA01000039">
    <property type="protein sequence ID" value="PJE59720.1"/>
    <property type="molecule type" value="Genomic_DNA"/>
</dbReference>
<dbReference type="GO" id="GO:0016887">
    <property type="term" value="F:ATP hydrolysis activity"/>
    <property type="evidence" value="ECO:0007669"/>
    <property type="project" value="InterPro"/>
</dbReference>
<evidence type="ECO:0000259" key="4">
    <source>
        <dbReference type="SMART" id="SM00382"/>
    </source>
</evidence>
<dbReference type="CDD" id="cd19499">
    <property type="entry name" value="RecA-like_ClpB_Hsp104-like"/>
    <property type="match status" value="1"/>
</dbReference>
<evidence type="ECO:0000256" key="1">
    <source>
        <dbReference type="ARBA" id="ARBA00022741"/>
    </source>
</evidence>
<comment type="caution">
    <text evidence="5">The sequence shown here is derived from an EMBL/GenBank/DDBJ whole genome shotgun (WGS) entry which is preliminary data.</text>
</comment>
<dbReference type="InterPro" id="IPR003959">
    <property type="entry name" value="ATPase_AAA_core"/>
</dbReference>
<dbReference type="Pfam" id="PF00004">
    <property type="entry name" value="AAA"/>
    <property type="match status" value="1"/>
</dbReference>
<evidence type="ECO:0000313" key="5">
    <source>
        <dbReference type="EMBL" id="PJE59720.1"/>
    </source>
</evidence>